<dbReference type="GO" id="GO:0019854">
    <property type="term" value="P:L-ascorbic acid catabolic process"/>
    <property type="evidence" value="ECO:0007669"/>
    <property type="project" value="TreeGrafter"/>
</dbReference>
<evidence type="ECO:0000313" key="4">
    <source>
        <dbReference type="Proteomes" id="UP000751518"/>
    </source>
</evidence>
<dbReference type="Proteomes" id="UP000751518">
    <property type="component" value="Unassembled WGS sequence"/>
</dbReference>
<dbReference type="InterPro" id="IPR011060">
    <property type="entry name" value="RibuloseP-bd_barrel"/>
</dbReference>
<dbReference type="SUPFAM" id="SSF51366">
    <property type="entry name" value="Ribulose-phoshate binding barrel"/>
    <property type="match status" value="1"/>
</dbReference>
<proteinExistence type="predicted"/>
<dbReference type="GO" id="GO:0006207">
    <property type="term" value="P:'de novo' pyrimidine nucleobase biosynthetic process"/>
    <property type="evidence" value="ECO:0007669"/>
    <property type="project" value="InterPro"/>
</dbReference>
<dbReference type="InterPro" id="IPR001754">
    <property type="entry name" value="OMPdeCOase_dom"/>
</dbReference>
<comment type="caution">
    <text evidence="3">The sequence shown here is derived from an EMBL/GenBank/DDBJ whole genome shotgun (WGS) entry which is preliminary data.</text>
</comment>
<evidence type="ECO:0000313" key="3">
    <source>
        <dbReference type="EMBL" id="MCA9392522.1"/>
    </source>
</evidence>
<keyword evidence="1" id="KW-0456">Lyase</keyword>
<reference evidence="3" key="2">
    <citation type="journal article" date="2021" name="Microbiome">
        <title>Successional dynamics and alternative stable states in a saline activated sludge microbial community over 9 years.</title>
        <authorList>
            <person name="Wang Y."/>
            <person name="Ye J."/>
            <person name="Ju F."/>
            <person name="Liu L."/>
            <person name="Boyd J.A."/>
            <person name="Deng Y."/>
            <person name="Parks D.H."/>
            <person name="Jiang X."/>
            <person name="Yin X."/>
            <person name="Woodcroft B.J."/>
            <person name="Tyson G.W."/>
            <person name="Hugenholtz P."/>
            <person name="Polz M.F."/>
            <person name="Zhang T."/>
        </authorList>
    </citation>
    <scope>NUCLEOTIDE SEQUENCE</scope>
    <source>
        <strain evidence="3">HKST-UBA03</strain>
    </source>
</reference>
<protein>
    <recommendedName>
        <fullName evidence="2">Orotidine 5'-phosphate decarboxylase domain-containing protein</fullName>
    </recommendedName>
</protein>
<dbReference type="PANTHER" id="PTHR35039:SF3">
    <property type="entry name" value="3-KETO-L-GULONATE-6-PHOSPHATE DECARBOXYLASE SGBH-RELATED"/>
    <property type="match status" value="1"/>
</dbReference>
<dbReference type="Gene3D" id="3.20.20.70">
    <property type="entry name" value="Aldolase class I"/>
    <property type="match status" value="2"/>
</dbReference>
<evidence type="ECO:0000259" key="2">
    <source>
        <dbReference type="Pfam" id="PF00215"/>
    </source>
</evidence>
<dbReference type="EMBL" id="JAGQKZ010000069">
    <property type="protein sequence ID" value="MCA9392522.1"/>
    <property type="molecule type" value="Genomic_DNA"/>
</dbReference>
<gene>
    <name evidence="3" type="ORF">KC614_05000</name>
</gene>
<reference evidence="3" key="1">
    <citation type="submission" date="2020-04" db="EMBL/GenBank/DDBJ databases">
        <authorList>
            <person name="Zhang T."/>
        </authorList>
    </citation>
    <scope>NUCLEOTIDE SEQUENCE</scope>
    <source>
        <strain evidence="3">HKST-UBA03</strain>
    </source>
</reference>
<dbReference type="GO" id="GO:0004590">
    <property type="term" value="F:orotidine-5'-phosphate decarboxylase activity"/>
    <property type="evidence" value="ECO:0007669"/>
    <property type="project" value="InterPro"/>
</dbReference>
<feature type="domain" description="Orotidine 5'-phosphate decarboxylase" evidence="2">
    <location>
        <begin position="111"/>
        <end position="196"/>
    </location>
</feature>
<dbReference type="InterPro" id="IPR013785">
    <property type="entry name" value="Aldolase_TIM"/>
</dbReference>
<organism evidence="3 4">
    <name type="scientific">candidate division WWE3 bacterium</name>
    <dbReference type="NCBI Taxonomy" id="2053526"/>
    <lineage>
        <taxon>Bacteria</taxon>
        <taxon>Katanobacteria</taxon>
    </lineage>
</organism>
<dbReference type="AlphaFoldDB" id="A0A955LKP4"/>
<evidence type="ECO:0000256" key="1">
    <source>
        <dbReference type="ARBA" id="ARBA00023239"/>
    </source>
</evidence>
<accession>A0A955LKP4</accession>
<dbReference type="PANTHER" id="PTHR35039">
    <property type="entry name" value="3-KETO-L-GULONATE-6-PHOSPHATE DECARBOXYLASE SGBH-RELATED"/>
    <property type="match status" value="1"/>
</dbReference>
<dbReference type="GO" id="GO:0033982">
    <property type="term" value="F:3-dehydro-L-gulonate-6-phosphate decarboxylase activity"/>
    <property type="evidence" value="ECO:0007669"/>
    <property type="project" value="TreeGrafter"/>
</dbReference>
<sequence length="265" mass="29072">MKLDSKKHYLQVALNSNIYDAQRIIASLPQSDRIIIEVGTPLIKEFGAHAIRSIRSMWQSKLLGFAPSFNMGFNNSMLASSIFSFAGRAGQPAMQASTNPLTRNAQPATPYIVADLKCMDRAQREVQIAFQGGASAAIVLGQAPIETVNEFIASCNELGIDSMVDMMNIDQPYKVLRKLKKLPDVVLLHRGVDETELGDKPLPIHLINKVKGAYDVAISIAGGDTSREVQSAFFNGANIVVLWKNFYSATQDTAQIANEFLQQVK</sequence>
<dbReference type="Pfam" id="PF00215">
    <property type="entry name" value="OMPdecase"/>
    <property type="match status" value="1"/>
</dbReference>
<name>A0A955LKP4_UNCKA</name>